<evidence type="ECO:0000313" key="3">
    <source>
        <dbReference type="EMBL" id="BAT97652.1"/>
    </source>
</evidence>
<protein>
    <recommendedName>
        <fullName evidence="2">Trichome birefringence-like C-terminal domain-containing protein</fullName>
    </recommendedName>
</protein>
<dbReference type="EMBL" id="AP015042">
    <property type="protein sequence ID" value="BAT97652.1"/>
    <property type="molecule type" value="Genomic_DNA"/>
</dbReference>
<keyword evidence="4" id="KW-1185">Reference proteome</keyword>
<evidence type="ECO:0000313" key="4">
    <source>
        <dbReference type="Proteomes" id="UP000291084"/>
    </source>
</evidence>
<sequence length="106" mass="12262">MIVFFALLCSRFLLLRQPSSQRFKTTTPVPEKSLLFIRNVVAKIQVFVVVFVPTIMCLKNGFLVDLTIDKEKAKNLRLDRISFGDQWKGVDVLIFKSYHSWSHTGQ</sequence>
<gene>
    <name evidence="3" type="primary">Vigan.09G116200</name>
    <name evidence="3" type="ORF">VIGAN_09116200</name>
</gene>
<organism evidence="3 4">
    <name type="scientific">Vigna angularis var. angularis</name>
    <dbReference type="NCBI Taxonomy" id="157739"/>
    <lineage>
        <taxon>Eukaryota</taxon>
        <taxon>Viridiplantae</taxon>
        <taxon>Streptophyta</taxon>
        <taxon>Embryophyta</taxon>
        <taxon>Tracheophyta</taxon>
        <taxon>Spermatophyta</taxon>
        <taxon>Magnoliopsida</taxon>
        <taxon>eudicotyledons</taxon>
        <taxon>Gunneridae</taxon>
        <taxon>Pentapetalae</taxon>
        <taxon>rosids</taxon>
        <taxon>fabids</taxon>
        <taxon>Fabales</taxon>
        <taxon>Fabaceae</taxon>
        <taxon>Papilionoideae</taxon>
        <taxon>50 kb inversion clade</taxon>
        <taxon>NPAAA clade</taxon>
        <taxon>indigoferoid/millettioid clade</taxon>
        <taxon>Phaseoleae</taxon>
        <taxon>Vigna</taxon>
    </lineage>
</organism>
<dbReference type="GO" id="GO:0016740">
    <property type="term" value="F:transferase activity"/>
    <property type="evidence" value="ECO:0007669"/>
    <property type="project" value="InterPro"/>
</dbReference>
<evidence type="ECO:0000256" key="1">
    <source>
        <dbReference type="ARBA" id="ARBA00007727"/>
    </source>
</evidence>
<reference evidence="3 4" key="1">
    <citation type="journal article" date="2015" name="Sci. Rep.">
        <title>The power of single molecule real-time sequencing technology in the de novo assembly of a eukaryotic genome.</title>
        <authorList>
            <person name="Sakai H."/>
            <person name="Naito K."/>
            <person name="Ogiso-Tanaka E."/>
            <person name="Takahashi Y."/>
            <person name="Iseki K."/>
            <person name="Muto C."/>
            <person name="Satou K."/>
            <person name="Teruya K."/>
            <person name="Shiroma A."/>
            <person name="Shimoji M."/>
            <person name="Hirano T."/>
            <person name="Itoh T."/>
            <person name="Kaga A."/>
            <person name="Tomooka N."/>
        </authorList>
    </citation>
    <scope>NUCLEOTIDE SEQUENCE [LARGE SCALE GENOMIC DNA]</scope>
    <source>
        <strain evidence="4">cv. Shumari</strain>
    </source>
</reference>
<dbReference type="Pfam" id="PF13839">
    <property type="entry name" value="PC-Esterase"/>
    <property type="match status" value="1"/>
</dbReference>
<accession>A0A0S3SXP4</accession>
<feature type="domain" description="Trichome birefringence-like C-terminal" evidence="2">
    <location>
        <begin position="54"/>
        <end position="105"/>
    </location>
</feature>
<dbReference type="AlphaFoldDB" id="A0A0S3SXP4"/>
<evidence type="ECO:0000259" key="2">
    <source>
        <dbReference type="Pfam" id="PF13839"/>
    </source>
</evidence>
<name>A0A0S3SXP4_PHAAN</name>
<proteinExistence type="inferred from homology"/>
<dbReference type="InterPro" id="IPR026057">
    <property type="entry name" value="TBL_C"/>
</dbReference>
<dbReference type="Proteomes" id="UP000291084">
    <property type="component" value="Chromosome 9"/>
</dbReference>
<comment type="similarity">
    <text evidence="1">Belongs to the PC-esterase family. TBL subfamily.</text>
</comment>